<dbReference type="InterPro" id="IPR007551">
    <property type="entry name" value="YajQ/Smlt4090-like"/>
</dbReference>
<dbReference type="GO" id="GO:0005829">
    <property type="term" value="C:cytosol"/>
    <property type="evidence" value="ECO:0007669"/>
    <property type="project" value="TreeGrafter"/>
</dbReference>
<comment type="function">
    <text evidence="3">Nucleotide-binding protein.</text>
</comment>
<dbReference type="CDD" id="cd11740">
    <property type="entry name" value="YajQ_like"/>
    <property type="match status" value="1"/>
</dbReference>
<proteinExistence type="inferred from homology"/>
<dbReference type="InterPro" id="IPR036183">
    <property type="entry name" value="YajQ-like_sf"/>
</dbReference>
<dbReference type="AlphaFoldDB" id="A0A1F4PQ82"/>
<dbReference type="InterPro" id="IPR035570">
    <property type="entry name" value="UPF0234_N"/>
</dbReference>
<dbReference type="STRING" id="1798539.A2994_03560"/>
<sequence length="162" mass="18544">MEYSFDVVSKIDQQELANALDQARREIVARYDFKNVLVDIKVADGVLTIHTTDEYKFTAVLEIIKSKFIRRGIDLKILGEEKREDAANSTLRVTIKLVEGISGDYAKTINKLIRDHFPKIKSSIQGEELRVSSKSKDDLQAVMQLLKSDPEIKLPLQFTNYR</sequence>
<keyword evidence="1 3" id="KW-0547">Nucleotide-binding</keyword>
<dbReference type="GO" id="GO:0000166">
    <property type="term" value="F:nucleotide binding"/>
    <property type="evidence" value="ECO:0007669"/>
    <property type="project" value="UniProtKB-UniRule"/>
</dbReference>
<dbReference type="Proteomes" id="UP000179010">
    <property type="component" value="Unassembled WGS sequence"/>
</dbReference>
<organism evidence="4 5">
    <name type="scientific">candidate division Kazan bacterium RIFCSPLOWO2_01_FULL_48_13</name>
    <dbReference type="NCBI Taxonomy" id="1798539"/>
    <lineage>
        <taxon>Bacteria</taxon>
        <taxon>Bacteria division Kazan-3B-28</taxon>
    </lineage>
</organism>
<evidence type="ECO:0000313" key="5">
    <source>
        <dbReference type="Proteomes" id="UP000179010"/>
    </source>
</evidence>
<dbReference type="Gene3D" id="3.30.70.990">
    <property type="entry name" value="YajQ-like, domain 2"/>
    <property type="match status" value="1"/>
</dbReference>
<evidence type="ECO:0000256" key="2">
    <source>
        <dbReference type="ARBA" id="ARBA00093450"/>
    </source>
</evidence>
<dbReference type="HAMAP" id="MF_00632">
    <property type="entry name" value="UPF0234"/>
    <property type="match status" value="1"/>
</dbReference>
<gene>
    <name evidence="4" type="ORF">A2994_03560</name>
</gene>
<reference evidence="4 5" key="1">
    <citation type="journal article" date="2016" name="Nat. Commun.">
        <title>Thousands of microbial genomes shed light on interconnected biogeochemical processes in an aquifer system.</title>
        <authorList>
            <person name="Anantharaman K."/>
            <person name="Brown C.T."/>
            <person name="Hug L.A."/>
            <person name="Sharon I."/>
            <person name="Castelle C.J."/>
            <person name="Probst A.J."/>
            <person name="Thomas B.C."/>
            <person name="Singh A."/>
            <person name="Wilkins M.J."/>
            <person name="Karaoz U."/>
            <person name="Brodie E.L."/>
            <person name="Williams K.H."/>
            <person name="Hubbard S.S."/>
            <person name="Banfield J.F."/>
        </authorList>
    </citation>
    <scope>NUCLEOTIDE SEQUENCE [LARGE SCALE GENOMIC DNA]</scope>
</reference>
<protein>
    <recommendedName>
        <fullName evidence="3">Nucleotide-binding protein A2994_03560</fullName>
    </recommendedName>
</protein>
<dbReference type="EMBL" id="METE01000009">
    <property type="protein sequence ID" value="OGB85202.1"/>
    <property type="molecule type" value="Genomic_DNA"/>
</dbReference>
<accession>A0A1F4PQ82</accession>
<comment type="similarity">
    <text evidence="2 3">Belongs to the YajQ family.</text>
</comment>
<evidence type="ECO:0000313" key="4">
    <source>
        <dbReference type="EMBL" id="OGB85202.1"/>
    </source>
</evidence>
<evidence type="ECO:0000256" key="3">
    <source>
        <dbReference type="HAMAP-Rule" id="MF_00632"/>
    </source>
</evidence>
<dbReference type="PANTHER" id="PTHR30476:SF0">
    <property type="entry name" value="UPF0234 PROTEIN YAJQ"/>
    <property type="match status" value="1"/>
</dbReference>
<comment type="caution">
    <text evidence="4">The sequence shown here is derived from an EMBL/GenBank/DDBJ whole genome shotgun (WGS) entry which is preliminary data.</text>
</comment>
<dbReference type="SUPFAM" id="SSF89963">
    <property type="entry name" value="YajQ-like"/>
    <property type="match status" value="2"/>
</dbReference>
<name>A0A1F4PQ82_UNCK3</name>
<dbReference type="Pfam" id="PF04461">
    <property type="entry name" value="YajQ"/>
    <property type="match status" value="1"/>
</dbReference>
<dbReference type="Gene3D" id="3.30.70.860">
    <property type="match status" value="1"/>
</dbReference>
<dbReference type="PANTHER" id="PTHR30476">
    <property type="entry name" value="UPF0234 PROTEIN YAJQ"/>
    <property type="match status" value="1"/>
</dbReference>
<dbReference type="NCBIfam" id="NF003819">
    <property type="entry name" value="PRK05412.1"/>
    <property type="match status" value="1"/>
</dbReference>
<evidence type="ECO:0000256" key="1">
    <source>
        <dbReference type="ARBA" id="ARBA00022741"/>
    </source>
</evidence>
<dbReference type="InterPro" id="IPR035571">
    <property type="entry name" value="UPF0234-like_C"/>
</dbReference>